<dbReference type="Proteomes" id="UP001632038">
    <property type="component" value="Unassembled WGS sequence"/>
</dbReference>
<reference evidence="3" key="1">
    <citation type="journal article" date="2024" name="IScience">
        <title>Strigolactones Initiate the Formation of Haustorium-like Structures in Castilleja.</title>
        <authorList>
            <person name="Buerger M."/>
            <person name="Peterson D."/>
            <person name="Chory J."/>
        </authorList>
    </citation>
    <scope>NUCLEOTIDE SEQUENCE [LARGE SCALE GENOMIC DNA]</scope>
</reference>
<evidence type="ECO:0000256" key="1">
    <source>
        <dbReference type="SAM" id="MobiDB-lite"/>
    </source>
</evidence>
<feature type="compositionally biased region" description="Basic residues" evidence="1">
    <location>
        <begin position="127"/>
        <end position="136"/>
    </location>
</feature>
<keyword evidence="3" id="KW-1185">Reference proteome</keyword>
<feature type="region of interest" description="Disordered" evidence="1">
    <location>
        <begin position="1"/>
        <end position="145"/>
    </location>
</feature>
<gene>
    <name evidence="2" type="ORF">CASFOL_032398</name>
</gene>
<dbReference type="EMBL" id="JAVIJP010000054">
    <property type="protein sequence ID" value="KAL3623582.1"/>
    <property type="molecule type" value="Genomic_DNA"/>
</dbReference>
<name>A0ABD3C444_9LAMI</name>
<feature type="compositionally biased region" description="Basic and acidic residues" evidence="1">
    <location>
        <begin position="11"/>
        <end position="21"/>
    </location>
</feature>
<dbReference type="AlphaFoldDB" id="A0ABD3C444"/>
<organism evidence="2 3">
    <name type="scientific">Castilleja foliolosa</name>
    <dbReference type="NCBI Taxonomy" id="1961234"/>
    <lineage>
        <taxon>Eukaryota</taxon>
        <taxon>Viridiplantae</taxon>
        <taxon>Streptophyta</taxon>
        <taxon>Embryophyta</taxon>
        <taxon>Tracheophyta</taxon>
        <taxon>Spermatophyta</taxon>
        <taxon>Magnoliopsida</taxon>
        <taxon>eudicotyledons</taxon>
        <taxon>Gunneridae</taxon>
        <taxon>Pentapetalae</taxon>
        <taxon>asterids</taxon>
        <taxon>lamiids</taxon>
        <taxon>Lamiales</taxon>
        <taxon>Orobanchaceae</taxon>
        <taxon>Pedicularideae</taxon>
        <taxon>Castillejinae</taxon>
        <taxon>Castilleja</taxon>
    </lineage>
</organism>
<feature type="compositionally biased region" description="Low complexity" evidence="1">
    <location>
        <begin position="1"/>
        <end position="10"/>
    </location>
</feature>
<sequence length="145" mass="15687">MSNSSPSPQHEQQEQANHESDAVSEASLYLNQETLNQPDSPPPKSDPNTPPPLDPDYNSPDEEDDDDDDEEGGEIDEGQEETPAISAGASLQSTTKRVDSPIAAHHVSTREVTRSSHSPGPNTRRNAAGKRKKGKGNIHEEKGQQ</sequence>
<accession>A0ABD3C444</accession>
<proteinExistence type="predicted"/>
<evidence type="ECO:0000313" key="2">
    <source>
        <dbReference type="EMBL" id="KAL3623582.1"/>
    </source>
</evidence>
<feature type="compositionally biased region" description="Acidic residues" evidence="1">
    <location>
        <begin position="59"/>
        <end position="80"/>
    </location>
</feature>
<comment type="caution">
    <text evidence="2">The sequence shown here is derived from an EMBL/GenBank/DDBJ whole genome shotgun (WGS) entry which is preliminary data.</text>
</comment>
<protein>
    <submittedName>
        <fullName evidence="2">Uncharacterized protein</fullName>
    </submittedName>
</protein>
<evidence type="ECO:0000313" key="3">
    <source>
        <dbReference type="Proteomes" id="UP001632038"/>
    </source>
</evidence>
<feature type="compositionally biased region" description="Pro residues" evidence="1">
    <location>
        <begin position="39"/>
        <end position="54"/>
    </location>
</feature>